<evidence type="ECO:0000313" key="3">
    <source>
        <dbReference type="Proteomes" id="UP000199771"/>
    </source>
</evidence>
<gene>
    <name evidence="2" type="ORF">SAMN04488120_11053</name>
</gene>
<evidence type="ECO:0000313" key="2">
    <source>
        <dbReference type="EMBL" id="SFF58271.1"/>
    </source>
</evidence>
<dbReference type="STRING" id="1076937.SAMN04488120_11053"/>
<reference evidence="2 3" key="1">
    <citation type="submission" date="2016-10" db="EMBL/GenBank/DDBJ databases">
        <authorList>
            <person name="de Groot N.N."/>
        </authorList>
    </citation>
    <scope>NUCLEOTIDE SEQUENCE [LARGE SCALE GENOMIC DNA]</scope>
    <source>
        <strain evidence="2 3">DSM 23609</strain>
    </source>
</reference>
<dbReference type="Proteomes" id="UP000199771">
    <property type="component" value="Unassembled WGS sequence"/>
</dbReference>
<evidence type="ECO:0008006" key="4">
    <source>
        <dbReference type="Google" id="ProtNLM"/>
    </source>
</evidence>
<dbReference type="AlphaFoldDB" id="A0A1I2JZK4"/>
<protein>
    <recommendedName>
        <fullName evidence="4">Outer membrane protein beta-barrel domain-containing protein</fullName>
    </recommendedName>
</protein>
<evidence type="ECO:0000256" key="1">
    <source>
        <dbReference type="SAM" id="SignalP"/>
    </source>
</evidence>
<dbReference type="InterPro" id="IPR010239">
    <property type="entry name" value="CHP02001"/>
</dbReference>
<feature type="signal peptide" evidence="1">
    <location>
        <begin position="1"/>
        <end position="24"/>
    </location>
</feature>
<dbReference type="EMBL" id="FOOC01000010">
    <property type="protein sequence ID" value="SFF58271.1"/>
    <property type="molecule type" value="Genomic_DNA"/>
</dbReference>
<dbReference type="OrthoDB" id="9793561at2"/>
<organism evidence="2 3">
    <name type="scientific">Fontimonas thermophila</name>
    <dbReference type="NCBI Taxonomy" id="1076937"/>
    <lineage>
        <taxon>Bacteria</taxon>
        <taxon>Pseudomonadati</taxon>
        <taxon>Pseudomonadota</taxon>
        <taxon>Gammaproteobacteria</taxon>
        <taxon>Nevskiales</taxon>
        <taxon>Nevskiaceae</taxon>
        <taxon>Fontimonas</taxon>
    </lineage>
</organism>
<name>A0A1I2JZK4_9GAMM</name>
<keyword evidence="3" id="KW-1185">Reference proteome</keyword>
<dbReference type="NCBIfam" id="TIGR02001">
    <property type="entry name" value="gcw_chp"/>
    <property type="match status" value="1"/>
</dbReference>
<dbReference type="Pfam" id="PF09694">
    <property type="entry name" value="Gcw_chp"/>
    <property type="match status" value="1"/>
</dbReference>
<feature type="chain" id="PRO_5011647019" description="Outer membrane protein beta-barrel domain-containing protein" evidence="1">
    <location>
        <begin position="25"/>
        <end position="239"/>
    </location>
</feature>
<sequence length="239" mass="25261">MTLKRSVVSAAVLGAAVFSGGVSAGVSVNVGAVSEYIFRGIPQTGGSAVQGGIDYAHDSGFYVGTWASNIGFGGGTEQDLYAGFGGEVGGVSYDARITYYWYPEEDEVSAELSTLEFGFTVGYGPVSLGYSYADENNFFIGDGNGKEAGYLQLSGSFPIIADKLSFDASIGFYHGDEIERFLTSIGSTDDTYMDYKIGLTATLDAGFSATFQYIMTDIEAPGSDDEPKFVMGLSKSFDL</sequence>
<keyword evidence="1" id="KW-0732">Signal</keyword>
<proteinExistence type="predicted"/>
<dbReference type="RefSeq" id="WP_091534638.1">
    <property type="nucleotide sequence ID" value="NZ_FOOC01000010.1"/>
</dbReference>
<accession>A0A1I2JZK4</accession>